<evidence type="ECO:0000313" key="1">
    <source>
        <dbReference type="EMBL" id="GAH01874.1"/>
    </source>
</evidence>
<comment type="caution">
    <text evidence="1">The sequence shown here is derived from an EMBL/GenBank/DDBJ whole genome shotgun (WGS) entry which is preliminary data.</text>
</comment>
<reference evidence="1" key="1">
    <citation type="journal article" date="2014" name="Front. Microbiol.">
        <title>High frequency of phylogenetically diverse reductive dehalogenase-homologous genes in deep subseafloor sedimentary metagenomes.</title>
        <authorList>
            <person name="Kawai M."/>
            <person name="Futagami T."/>
            <person name="Toyoda A."/>
            <person name="Takaki Y."/>
            <person name="Nishi S."/>
            <person name="Hori S."/>
            <person name="Arai W."/>
            <person name="Tsubouchi T."/>
            <person name="Morono Y."/>
            <person name="Uchiyama I."/>
            <person name="Ito T."/>
            <person name="Fujiyama A."/>
            <person name="Inagaki F."/>
            <person name="Takami H."/>
        </authorList>
    </citation>
    <scope>NUCLEOTIDE SEQUENCE</scope>
    <source>
        <strain evidence="1">Expedition CK06-06</strain>
    </source>
</reference>
<dbReference type="EMBL" id="BART01020245">
    <property type="protein sequence ID" value="GAH01874.1"/>
    <property type="molecule type" value="Genomic_DNA"/>
</dbReference>
<dbReference type="AlphaFoldDB" id="X1D9X1"/>
<name>X1D9X1_9ZZZZ</name>
<protein>
    <submittedName>
        <fullName evidence="1">Uncharacterized protein</fullName>
    </submittedName>
</protein>
<accession>X1D9X1</accession>
<proteinExistence type="predicted"/>
<organism evidence="1">
    <name type="scientific">marine sediment metagenome</name>
    <dbReference type="NCBI Taxonomy" id="412755"/>
    <lineage>
        <taxon>unclassified sequences</taxon>
        <taxon>metagenomes</taxon>
        <taxon>ecological metagenomes</taxon>
    </lineage>
</organism>
<sequence length="128" mass="14623">MSLGVGLSTSFNSRTSGEPYLSYTIAFIVKIEWDEHEAELQDILDWLNAEFQLEFWAPMIAASSPIVFAIFLVERIKDINPIVDKIKNAVFVKSTTPIMGSESYSFHDLRRYLLEERFSEAGLKPTLE</sequence>
<gene>
    <name evidence="1" type="ORF">S01H4_37649</name>
</gene>